<evidence type="ECO:0000256" key="3">
    <source>
        <dbReference type="ARBA" id="ARBA00021704"/>
    </source>
</evidence>
<keyword evidence="4" id="KW-0819">tRNA processing</keyword>
<evidence type="ECO:0000313" key="8">
    <source>
        <dbReference type="Proteomes" id="UP000574390"/>
    </source>
</evidence>
<reference evidence="7 8" key="1">
    <citation type="submission" date="2020-04" db="EMBL/GenBank/DDBJ databases">
        <title>Perkinsus olseni comparative genomics.</title>
        <authorList>
            <person name="Bogema D.R."/>
        </authorList>
    </citation>
    <scope>NUCLEOTIDE SEQUENCE [LARGE SCALE GENOMIC DNA]</scope>
    <source>
        <strain evidence="7">ATCC PRA-205</strain>
    </source>
</reference>
<dbReference type="GO" id="GO:0031515">
    <property type="term" value="C:tRNA (m1A) methyltransferase complex"/>
    <property type="evidence" value="ECO:0007669"/>
    <property type="project" value="InterPro"/>
</dbReference>
<dbReference type="AlphaFoldDB" id="A0A7J6R904"/>
<evidence type="ECO:0000256" key="1">
    <source>
        <dbReference type="ARBA" id="ARBA00004123"/>
    </source>
</evidence>
<dbReference type="PANTHER" id="PTHR12945">
    <property type="entry name" value="TRANSLATION INITIATION FACTOR EIF3-RELATED"/>
    <property type="match status" value="1"/>
</dbReference>
<dbReference type="GO" id="GO:0005634">
    <property type="term" value="C:nucleus"/>
    <property type="evidence" value="ECO:0007669"/>
    <property type="project" value="UniProtKB-SubCell"/>
</dbReference>
<comment type="subcellular location">
    <subcellularLocation>
        <location evidence="1">Nucleus</location>
    </subcellularLocation>
</comment>
<accession>A0A7J6R904</accession>
<sequence>MDLVQQLQRQLIKLPQWINVTLTEPIVREHQVLPNRTHPIMQSATNSAQGVILTAIKVVTAEDKLVQDGVEENEEAKKAKIEP</sequence>
<dbReference type="GO" id="GO:0030488">
    <property type="term" value="P:tRNA methylation"/>
    <property type="evidence" value="ECO:0007669"/>
    <property type="project" value="InterPro"/>
</dbReference>
<dbReference type="EMBL" id="JABANM010024030">
    <property type="protein sequence ID" value="KAF4716892.1"/>
    <property type="molecule type" value="Genomic_DNA"/>
</dbReference>
<dbReference type="Proteomes" id="UP000574390">
    <property type="component" value="Unassembled WGS sequence"/>
</dbReference>
<protein>
    <recommendedName>
        <fullName evidence="3">tRNA (adenine(58)-N(1))-methyltransferase non-catalytic subunit TRM6</fullName>
    </recommendedName>
    <alternativeName>
        <fullName evidence="6">tRNA(m1A58)-methyltransferase subunit TRM6</fullName>
    </alternativeName>
</protein>
<dbReference type="InterPro" id="IPR017423">
    <property type="entry name" value="TRM6"/>
</dbReference>
<evidence type="ECO:0000256" key="4">
    <source>
        <dbReference type="ARBA" id="ARBA00022694"/>
    </source>
</evidence>
<evidence type="ECO:0000313" key="7">
    <source>
        <dbReference type="EMBL" id="KAF4716892.1"/>
    </source>
</evidence>
<gene>
    <name evidence="7" type="ORF">FOZ62_011961</name>
</gene>
<evidence type="ECO:0000256" key="2">
    <source>
        <dbReference type="ARBA" id="ARBA00008320"/>
    </source>
</evidence>
<evidence type="ECO:0000256" key="5">
    <source>
        <dbReference type="ARBA" id="ARBA00023242"/>
    </source>
</evidence>
<name>A0A7J6R904_PEROL</name>
<evidence type="ECO:0000256" key="6">
    <source>
        <dbReference type="ARBA" id="ARBA00032319"/>
    </source>
</evidence>
<keyword evidence="5" id="KW-0539">Nucleus</keyword>
<organism evidence="7 8">
    <name type="scientific">Perkinsus olseni</name>
    <name type="common">Perkinsus atlanticus</name>
    <dbReference type="NCBI Taxonomy" id="32597"/>
    <lineage>
        <taxon>Eukaryota</taxon>
        <taxon>Sar</taxon>
        <taxon>Alveolata</taxon>
        <taxon>Perkinsozoa</taxon>
        <taxon>Perkinsea</taxon>
        <taxon>Perkinsida</taxon>
        <taxon>Perkinsidae</taxon>
        <taxon>Perkinsus</taxon>
    </lineage>
</organism>
<comment type="similarity">
    <text evidence="2">Belongs to the TRM6/GCD10 family.</text>
</comment>
<dbReference type="PANTHER" id="PTHR12945:SF0">
    <property type="entry name" value="TRNA (ADENINE(58)-N(1))-METHYLTRANSFERASE NON-CATALYTIC SUBUNIT TRM6"/>
    <property type="match status" value="1"/>
</dbReference>
<comment type="caution">
    <text evidence="7">The sequence shown here is derived from an EMBL/GenBank/DDBJ whole genome shotgun (WGS) entry which is preliminary data.</text>
</comment>
<proteinExistence type="inferred from homology"/>